<keyword evidence="3" id="KW-1185">Reference proteome</keyword>
<organism evidence="2 3">
    <name type="scientific">Sphenostylis stenocarpa</name>
    <dbReference type="NCBI Taxonomy" id="92480"/>
    <lineage>
        <taxon>Eukaryota</taxon>
        <taxon>Viridiplantae</taxon>
        <taxon>Streptophyta</taxon>
        <taxon>Embryophyta</taxon>
        <taxon>Tracheophyta</taxon>
        <taxon>Spermatophyta</taxon>
        <taxon>Magnoliopsida</taxon>
        <taxon>eudicotyledons</taxon>
        <taxon>Gunneridae</taxon>
        <taxon>Pentapetalae</taxon>
        <taxon>rosids</taxon>
        <taxon>fabids</taxon>
        <taxon>Fabales</taxon>
        <taxon>Fabaceae</taxon>
        <taxon>Papilionoideae</taxon>
        <taxon>50 kb inversion clade</taxon>
        <taxon>NPAAA clade</taxon>
        <taxon>indigoferoid/millettioid clade</taxon>
        <taxon>Phaseoleae</taxon>
        <taxon>Sphenostylis</taxon>
    </lineage>
</organism>
<name>A0AA86SBY9_9FABA</name>
<dbReference type="PANTHER" id="PTHR33373:SF1">
    <property type="entry name" value="DUF4050 DOMAIN-CONTAINING PROTEIN"/>
    <property type="match status" value="1"/>
</dbReference>
<dbReference type="PANTHER" id="PTHR33373">
    <property type="entry name" value="OS07G0479600 PROTEIN"/>
    <property type="match status" value="1"/>
</dbReference>
<protein>
    <recommendedName>
        <fullName evidence="1">Gag1-like clamp domain-containing protein</fullName>
    </recommendedName>
</protein>
<dbReference type="Proteomes" id="UP001189624">
    <property type="component" value="Chromosome 4"/>
</dbReference>
<proteinExistence type="predicted"/>
<sequence>MHMGFFFPILNDNHVMDFNASISVLGVEHSSGCVGCYKRPTLSTTVDVPSKGVAKKGNSVKKLSSSEDFWTTSTHDMDNSAVQSQGSISSASLTNQTVVPHASSSKNSSNPTEFVNHGLILWNQTRQRWVGNKKSENRTQQLQEPKLSWNATYESLLGSNKPFRQPIPLTEMVDFLVDIWEQDGLYD</sequence>
<evidence type="ECO:0000313" key="2">
    <source>
        <dbReference type="EMBL" id="CAJ1951275.1"/>
    </source>
</evidence>
<dbReference type="EMBL" id="OY731401">
    <property type="protein sequence ID" value="CAJ1951275.1"/>
    <property type="molecule type" value="Genomic_DNA"/>
</dbReference>
<dbReference type="Gramene" id="rna-AYBTSS11_LOCUS14691">
    <property type="protein sequence ID" value="CAJ1951275.1"/>
    <property type="gene ID" value="gene-AYBTSS11_LOCUS14691"/>
</dbReference>
<dbReference type="InterPro" id="IPR025124">
    <property type="entry name" value="Gag1-like_clamp"/>
</dbReference>
<evidence type="ECO:0000313" key="3">
    <source>
        <dbReference type="Proteomes" id="UP001189624"/>
    </source>
</evidence>
<evidence type="ECO:0000259" key="1">
    <source>
        <dbReference type="Pfam" id="PF13259"/>
    </source>
</evidence>
<feature type="domain" description="Gag1-like clamp" evidence="1">
    <location>
        <begin position="73"/>
        <end position="187"/>
    </location>
</feature>
<reference evidence="2" key="1">
    <citation type="submission" date="2023-10" db="EMBL/GenBank/DDBJ databases">
        <authorList>
            <person name="Domelevo Entfellner J.-B."/>
        </authorList>
    </citation>
    <scope>NUCLEOTIDE SEQUENCE</scope>
</reference>
<dbReference type="AlphaFoldDB" id="A0AA86SBY9"/>
<accession>A0AA86SBY9</accession>
<gene>
    <name evidence="2" type="ORF">AYBTSS11_LOCUS14691</name>
</gene>
<dbReference type="Pfam" id="PF13259">
    <property type="entry name" value="clamp_Gag1-like"/>
    <property type="match status" value="1"/>
</dbReference>